<sequence>MADEQFEYKGKRVTIQMMQPLAGNGWLWQTDIAGSRLESPRRAPIKHRQDALQYATMEAKEAIDREG</sequence>
<name>A0ABN4I6G3_9BURK</name>
<organism evidence="1 2">
    <name type="scientific">Herbaspirillum hiltneri N3</name>
    <dbReference type="NCBI Taxonomy" id="1262470"/>
    <lineage>
        <taxon>Bacteria</taxon>
        <taxon>Pseudomonadati</taxon>
        <taxon>Pseudomonadota</taxon>
        <taxon>Betaproteobacteria</taxon>
        <taxon>Burkholderiales</taxon>
        <taxon>Oxalobacteraceae</taxon>
        <taxon>Herbaspirillum</taxon>
    </lineage>
</organism>
<keyword evidence="2" id="KW-1185">Reference proteome</keyword>
<evidence type="ECO:0000313" key="2">
    <source>
        <dbReference type="Proteomes" id="UP000063429"/>
    </source>
</evidence>
<gene>
    <name evidence="1" type="ORF">F506_19035</name>
</gene>
<evidence type="ECO:0000313" key="1">
    <source>
        <dbReference type="EMBL" id="AKZ64471.1"/>
    </source>
</evidence>
<proteinExistence type="predicted"/>
<dbReference type="EMBL" id="CP011409">
    <property type="protein sequence ID" value="AKZ64471.1"/>
    <property type="molecule type" value="Genomic_DNA"/>
</dbReference>
<protein>
    <submittedName>
        <fullName evidence="1">Uncharacterized protein</fullName>
    </submittedName>
</protein>
<accession>A0ABN4I6G3</accession>
<reference evidence="2" key="1">
    <citation type="journal article" date="2015" name="Genome Announc.">
        <title>Complete Genome Sequence of Herbaspirillum hiltneri N3 (DSM 17495), Isolated from Surface-Sterilized Wheat Roots.</title>
        <authorList>
            <person name="Guizelini D."/>
            <person name="Saizaki P.M."/>
            <person name="Coimbra N.A."/>
            <person name="Weiss V.A."/>
            <person name="Faoro H."/>
            <person name="Sfeir M.Z."/>
            <person name="Baura V.A."/>
            <person name="Monteiro R.A."/>
            <person name="Chubatsu L.S."/>
            <person name="Souza E.M."/>
            <person name="Cruz L.M."/>
            <person name="Pedrosa F.O."/>
            <person name="Raittz R.T."/>
            <person name="Marchaukoski J.N."/>
            <person name="Steffens M.B."/>
        </authorList>
    </citation>
    <scope>NUCLEOTIDE SEQUENCE [LARGE SCALE GENOMIC DNA]</scope>
    <source>
        <strain evidence="2">N3</strain>
    </source>
</reference>
<dbReference type="Proteomes" id="UP000063429">
    <property type="component" value="Chromosome"/>
</dbReference>